<comment type="caution">
    <text evidence="1">The sequence shown here is derived from an EMBL/GenBank/DDBJ whole genome shotgun (WGS) entry which is preliminary data.</text>
</comment>
<sequence length="200" mass="23980">MIIFVIIALYQIQKREKHKKMMKTNPKNKQSYQMLLFCKKTGLSIEYNEDNNAFQFHQLHVCDDIAPFNRYAYVRINDIILFFGGYWNDSKLIVSKSVYKYSIRENKWTTFQNTLPSPLYECVAILREDDNYIHIIGGRDDKNAIVSTHMKTAVRVWDPSQLSKNEIKFINQYWIRTLEIKLGWIDDFDQIIFKYRKNKV</sequence>
<dbReference type="Proteomes" id="UP000023152">
    <property type="component" value="Unassembled WGS sequence"/>
</dbReference>
<proteinExistence type="predicted"/>
<dbReference type="AlphaFoldDB" id="X6P833"/>
<evidence type="ECO:0000313" key="2">
    <source>
        <dbReference type="Proteomes" id="UP000023152"/>
    </source>
</evidence>
<reference evidence="1 2" key="1">
    <citation type="journal article" date="2013" name="Curr. Biol.">
        <title>The Genome of the Foraminiferan Reticulomyxa filosa.</title>
        <authorList>
            <person name="Glockner G."/>
            <person name="Hulsmann N."/>
            <person name="Schleicher M."/>
            <person name="Noegel A.A."/>
            <person name="Eichinger L."/>
            <person name="Gallinger C."/>
            <person name="Pawlowski J."/>
            <person name="Sierra R."/>
            <person name="Euteneuer U."/>
            <person name="Pillet L."/>
            <person name="Moustafa A."/>
            <person name="Platzer M."/>
            <person name="Groth M."/>
            <person name="Szafranski K."/>
            <person name="Schliwa M."/>
        </authorList>
    </citation>
    <scope>NUCLEOTIDE SEQUENCE [LARGE SCALE GENOMIC DNA]</scope>
</reference>
<gene>
    <name evidence="1" type="ORF">RFI_02821</name>
</gene>
<dbReference type="SUPFAM" id="SSF117281">
    <property type="entry name" value="Kelch motif"/>
    <property type="match status" value="1"/>
</dbReference>
<organism evidence="1 2">
    <name type="scientific">Reticulomyxa filosa</name>
    <dbReference type="NCBI Taxonomy" id="46433"/>
    <lineage>
        <taxon>Eukaryota</taxon>
        <taxon>Sar</taxon>
        <taxon>Rhizaria</taxon>
        <taxon>Retaria</taxon>
        <taxon>Foraminifera</taxon>
        <taxon>Monothalamids</taxon>
        <taxon>Reticulomyxidae</taxon>
        <taxon>Reticulomyxa</taxon>
    </lineage>
</organism>
<protein>
    <recommendedName>
        <fullName evidence="3">Kelch motif family protein</fullName>
    </recommendedName>
</protein>
<keyword evidence="2" id="KW-1185">Reference proteome</keyword>
<dbReference type="InterPro" id="IPR015915">
    <property type="entry name" value="Kelch-typ_b-propeller"/>
</dbReference>
<evidence type="ECO:0008006" key="3">
    <source>
        <dbReference type="Google" id="ProtNLM"/>
    </source>
</evidence>
<evidence type="ECO:0000313" key="1">
    <source>
        <dbReference type="EMBL" id="ETO34273.1"/>
    </source>
</evidence>
<dbReference type="EMBL" id="ASPP01002723">
    <property type="protein sequence ID" value="ETO34273.1"/>
    <property type="molecule type" value="Genomic_DNA"/>
</dbReference>
<dbReference type="Gene3D" id="2.120.10.80">
    <property type="entry name" value="Kelch-type beta propeller"/>
    <property type="match status" value="1"/>
</dbReference>
<accession>X6P833</accession>
<name>X6P833_RETFI</name>